<dbReference type="InParanoid" id="Q231J7"/>
<proteinExistence type="predicted"/>
<keyword evidence="1 2" id="KW-0812">Transmembrane</keyword>
<dbReference type="GeneID" id="7845417"/>
<evidence type="ECO:0000313" key="2">
    <source>
        <dbReference type="EMBL" id="EAR91042.2"/>
    </source>
</evidence>
<dbReference type="EMBL" id="GG662532">
    <property type="protein sequence ID" value="EAR91042.2"/>
    <property type="molecule type" value="Genomic_DNA"/>
</dbReference>
<dbReference type="HOGENOM" id="CLU_1032388_0_0_1"/>
<feature type="transmembrane region" description="Helical" evidence="1">
    <location>
        <begin position="26"/>
        <end position="45"/>
    </location>
</feature>
<reference evidence="3" key="1">
    <citation type="journal article" date="2006" name="PLoS Biol.">
        <title>Macronuclear genome sequence of the ciliate Tetrahymena thermophila, a model eukaryote.</title>
        <authorList>
            <person name="Eisen J.A."/>
            <person name="Coyne R.S."/>
            <person name="Wu M."/>
            <person name="Wu D."/>
            <person name="Thiagarajan M."/>
            <person name="Wortman J.R."/>
            <person name="Badger J.H."/>
            <person name="Ren Q."/>
            <person name="Amedeo P."/>
            <person name="Jones K.M."/>
            <person name="Tallon L.J."/>
            <person name="Delcher A.L."/>
            <person name="Salzberg S.L."/>
            <person name="Silva J.C."/>
            <person name="Haas B.J."/>
            <person name="Majoros W.H."/>
            <person name="Farzad M."/>
            <person name="Carlton J.M."/>
            <person name="Smith R.K. Jr."/>
            <person name="Garg J."/>
            <person name="Pearlman R.E."/>
            <person name="Karrer K.M."/>
            <person name="Sun L."/>
            <person name="Manning G."/>
            <person name="Elde N.C."/>
            <person name="Turkewitz A.P."/>
            <person name="Asai D.J."/>
            <person name="Wilkes D.E."/>
            <person name="Wang Y."/>
            <person name="Cai H."/>
            <person name="Collins K."/>
            <person name="Stewart B.A."/>
            <person name="Lee S.R."/>
            <person name="Wilamowska K."/>
            <person name="Weinberg Z."/>
            <person name="Ruzzo W.L."/>
            <person name="Wloga D."/>
            <person name="Gaertig J."/>
            <person name="Frankel J."/>
            <person name="Tsao C.-C."/>
            <person name="Gorovsky M.A."/>
            <person name="Keeling P.J."/>
            <person name="Waller R.F."/>
            <person name="Patron N.J."/>
            <person name="Cherry J.M."/>
            <person name="Stover N.A."/>
            <person name="Krieger C.J."/>
            <person name="del Toro C."/>
            <person name="Ryder H.F."/>
            <person name="Williamson S.C."/>
            <person name="Barbeau R.A."/>
            <person name="Hamilton E.P."/>
            <person name="Orias E."/>
        </authorList>
    </citation>
    <scope>NUCLEOTIDE SEQUENCE [LARGE SCALE GENOMIC DNA]</scope>
    <source>
        <strain evidence="3">SB210</strain>
    </source>
</reference>
<keyword evidence="1" id="KW-1133">Transmembrane helix</keyword>
<name>Q231J7_TETTS</name>
<accession>Q231J7</accession>
<protein>
    <submittedName>
        <fullName evidence="2">Transmembrane protein, putative</fullName>
    </submittedName>
</protein>
<dbReference type="RefSeq" id="XP_001011287.2">
    <property type="nucleotide sequence ID" value="XM_001011287.2"/>
</dbReference>
<sequence length="145" mass="17020">MIVIQICASLLVKDIQDENEDTRMKIGWIVVAISGFLIAYLYYFYYQRSQKQILAAILKSSPVQLNKKIDENIVNNNNMDKNLDNNEEIQSISIMYQTPNIQTRPATNQFLEINKLVNKQKKKEFCFFLKHLQDINQNLDSTNRK</sequence>
<evidence type="ECO:0000256" key="1">
    <source>
        <dbReference type="SAM" id="Phobius"/>
    </source>
</evidence>
<evidence type="ECO:0000313" key="3">
    <source>
        <dbReference type="Proteomes" id="UP000009168"/>
    </source>
</evidence>
<dbReference type="AlphaFoldDB" id="Q231J7"/>
<dbReference type="KEGG" id="tet:TTHERM_00429620"/>
<keyword evidence="1" id="KW-0472">Membrane</keyword>
<organism evidence="2 3">
    <name type="scientific">Tetrahymena thermophila (strain SB210)</name>
    <dbReference type="NCBI Taxonomy" id="312017"/>
    <lineage>
        <taxon>Eukaryota</taxon>
        <taxon>Sar</taxon>
        <taxon>Alveolata</taxon>
        <taxon>Ciliophora</taxon>
        <taxon>Intramacronucleata</taxon>
        <taxon>Oligohymenophorea</taxon>
        <taxon>Hymenostomatida</taxon>
        <taxon>Tetrahymenina</taxon>
        <taxon>Tetrahymenidae</taxon>
        <taxon>Tetrahymena</taxon>
    </lineage>
</organism>
<dbReference type="Proteomes" id="UP000009168">
    <property type="component" value="Unassembled WGS sequence"/>
</dbReference>
<keyword evidence="3" id="KW-1185">Reference proteome</keyword>
<gene>
    <name evidence="2" type="ORF">TTHERM_00429620</name>
</gene>